<evidence type="ECO:0000259" key="1">
    <source>
        <dbReference type="Pfam" id="PF00582"/>
    </source>
</evidence>
<sequence>MLKKILVPVDGSDTALNALKFAMVIGEKFDSEIIVVNVEVPYDYTKLPPRQPKNEIEAEEMAKAPKEPSILDNAKSITEAAGYGKVMFLKTVSIDPAERISEVVVQREIDMVVMGNRGIGVVAGFFIGSVSAKVSQSVECPVIIVK</sequence>
<name>A0A644UHJ1_9ZZZZ</name>
<dbReference type="Pfam" id="PF00582">
    <property type="entry name" value="Usp"/>
    <property type="match status" value="1"/>
</dbReference>
<dbReference type="InterPro" id="IPR006016">
    <property type="entry name" value="UspA"/>
</dbReference>
<organism evidence="2">
    <name type="scientific">bioreactor metagenome</name>
    <dbReference type="NCBI Taxonomy" id="1076179"/>
    <lineage>
        <taxon>unclassified sequences</taxon>
        <taxon>metagenomes</taxon>
        <taxon>ecological metagenomes</taxon>
    </lineage>
</organism>
<reference evidence="2" key="1">
    <citation type="submission" date="2019-08" db="EMBL/GenBank/DDBJ databases">
        <authorList>
            <person name="Kucharzyk K."/>
            <person name="Murdoch R.W."/>
            <person name="Higgins S."/>
            <person name="Loffler F."/>
        </authorList>
    </citation>
    <scope>NUCLEOTIDE SEQUENCE</scope>
</reference>
<evidence type="ECO:0000313" key="2">
    <source>
        <dbReference type="EMBL" id="MPL78445.1"/>
    </source>
</evidence>
<dbReference type="Gene3D" id="3.40.50.620">
    <property type="entry name" value="HUPs"/>
    <property type="match status" value="1"/>
</dbReference>
<accession>A0A644UHJ1</accession>
<dbReference type="InterPro" id="IPR014729">
    <property type="entry name" value="Rossmann-like_a/b/a_fold"/>
</dbReference>
<comment type="caution">
    <text evidence="2">The sequence shown here is derived from an EMBL/GenBank/DDBJ whole genome shotgun (WGS) entry which is preliminary data.</text>
</comment>
<dbReference type="AlphaFoldDB" id="A0A644UHJ1"/>
<dbReference type="InterPro" id="IPR006015">
    <property type="entry name" value="Universal_stress_UspA"/>
</dbReference>
<dbReference type="PANTHER" id="PTHR31964:SF113">
    <property type="entry name" value="USPA DOMAIN-CONTAINING PROTEIN"/>
    <property type="match status" value="1"/>
</dbReference>
<dbReference type="PRINTS" id="PR01438">
    <property type="entry name" value="UNVRSLSTRESS"/>
</dbReference>
<dbReference type="PANTHER" id="PTHR31964">
    <property type="entry name" value="ADENINE NUCLEOTIDE ALPHA HYDROLASES-LIKE SUPERFAMILY PROTEIN"/>
    <property type="match status" value="1"/>
</dbReference>
<dbReference type="SUPFAM" id="SSF52402">
    <property type="entry name" value="Adenine nucleotide alpha hydrolases-like"/>
    <property type="match status" value="1"/>
</dbReference>
<dbReference type="EMBL" id="VSSQ01000116">
    <property type="protein sequence ID" value="MPL78445.1"/>
    <property type="molecule type" value="Genomic_DNA"/>
</dbReference>
<feature type="domain" description="UspA" evidence="1">
    <location>
        <begin position="1"/>
        <end position="146"/>
    </location>
</feature>
<dbReference type="CDD" id="cd00293">
    <property type="entry name" value="USP-like"/>
    <property type="match status" value="1"/>
</dbReference>
<protein>
    <recommendedName>
        <fullName evidence="1">UspA domain-containing protein</fullName>
    </recommendedName>
</protein>
<proteinExistence type="predicted"/>
<gene>
    <name evidence="2" type="ORF">SDC9_24310</name>
</gene>